<gene>
    <name evidence="9" type="ORF">AAG570_001421</name>
</gene>
<dbReference type="PANTHER" id="PTHR13339:SF0">
    <property type="entry name" value="COP9 SIGNALOSOME COMPLEX SUBUNIT 8"/>
    <property type="match status" value="1"/>
</dbReference>
<evidence type="ECO:0000259" key="8">
    <source>
        <dbReference type="PROSITE" id="PS50250"/>
    </source>
</evidence>
<evidence type="ECO:0000256" key="6">
    <source>
        <dbReference type="ARBA" id="ARBA00022790"/>
    </source>
</evidence>
<dbReference type="InterPro" id="IPR033205">
    <property type="entry name" value="COP9_CSN8"/>
</dbReference>
<dbReference type="InterPro" id="IPR033464">
    <property type="entry name" value="CSN8_PSD8_EIF3K"/>
</dbReference>
<organism evidence="9 10">
    <name type="scientific">Ranatra chinensis</name>
    <dbReference type="NCBI Taxonomy" id="642074"/>
    <lineage>
        <taxon>Eukaryota</taxon>
        <taxon>Metazoa</taxon>
        <taxon>Ecdysozoa</taxon>
        <taxon>Arthropoda</taxon>
        <taxon>Hexapoda</taxon>
        <taxon>Insecta</taxon>
        <taxon>Pterygota</taxon>
        <taxon>Neoptera</taxon>
        <taxon>Paraneoptera</taxon>
        <taxon>Hemiptera</taxon>
        <taxon>Heteroptera</taxon>
        <taxon>Panheteroptera</taxon>
        <taxon>Nepomorpha</taxon>
        <taxon>Nepidae</taxon>
        <taxon>Ranatrinae</taxon>
        <taxon>Ranatra</taxon>
    </lineage>
</organism>
<dbReference type="InterPro" id="IPR000717">
    <property type="entry name" value="PCI_dom"/>
</dbReference>
<keyword evidence="6" id="KW-0736">Signalosome</keyword>
<evidence type="ECO:0000256" key="2">
    <source>
        <dbReference type="ARBA" id="ARBA00004496"/>
    </source>
</evidence>
<accession>A0ABD0YBT6</accession>
<dbReference type="PROSITE" id="PS50250">
    <property type="entry name" value="PCI"/>
    <property type="match status" value="1"/>
</dbReference>
<evidence type="ECO:0000256" key="7">
    <source>
        <dbReference type="ARBA" id="ARBA00023242"/>
    </source>
</evidence>
<dbReference type="Pfam" id="PF10075">
    <property type="entry name" value="CSN8_PSD8_EIF3K"/>
    <property type="match status" value="1"/>
</dbReference>
<feature type="domain" description="PCI" evidence="8">
    <location>
        <begin position="1"/>
        <end position="171"/>
    </location>
</feature>
<dbReference type="Gene3D" id="1.25.40.990">
    <property type="match status" value="1"/>
</dbReference>
<evidence type="ECO:0000256" key="5">
    <source>
        <dbReference type="ARBA" id="ARBA00022490"/>
    </source>
</evidence>
<protein>
    <recommendedName>
        <fullName evidence="4">COP9 signalosome complex subunit 8</fullName>
    </recommendedName>
</protein>
<dbReference type="PANTHER" id="PTHR13339">
    <property type="entry name" value="COP9 SIGNALOSOME COMPLEX SUBUNIT 8"/>
    <property type="match status" value="1"/>
</dbReference>
<proteinExistence type="inferred from homology"/>
<evidence type="ECO:0000313" key="10">
    <source>
        <dbReference type="Proteomes" id="UP001558652"/>
    </source>
</evidence>
<sequence>MTLDNLNTVAAELEKQELQAQGGVSSPLLYTKLLAIYLYQNDLCNAKFLWKRIPSSVKAGHPELELVWSVGRAMWKRDAPAVFTALNGTQWSENVGPIMRSLVGKVRERGLRLVAQAYSSLSIDTCSSLLGLSPSEVVEFANQQGWGVDDNKMMISPVRPPPPITHITSSEDQLHKLTDFVAFLEN</sequence>
<evidence type="ECO:0000256" key="1">
    <source>
        <dbReference type="ARBA" id="ARBA00004123"/>
    </source>
</evidence>
<keyword evidence="5" id="KW-0963">Cytoplasm</keyword>
<keyword evidence="7" id="KW-0539">Nucleus</keyword>
<dbReference type="EMBL" id="JBFDAA010000010">
    <property type="protein sequence ID" value="KAL1124800.1"/>
    <property type="molecule type" value="Genomic_DNA"/>
</dbReference>
<evidence type="ECO:0000256" key="4">
    <source>
        <dbReference type="ARBA" id="ARBA00014875"/>
    </source>
</evidence>
<evidence type="ECO:0000256" key="3">
    <source>
        <dbReference type="ARBA" id="ARBA00008252"/>
    </source>
</evidence>
<dbReference type="GO" id="GO:0008180">
    <property type="term" value="C:COP9 signalosome"/>
    <property type="evidence" value="ECO:0007669"/>
    <property type="project" value="UniProtKB-KW"/>
</dbReference>
<dbReference type="Proteomes" id="UP001558652">
    <property type="component" value="Unassembled WGS sequence"/>
</dbReference>
<keyword evidence="10" id="KW-1185">Reference proteome</keyword>
<reference evidence="9 10" key="1">
    <citation type="submission" date="2024-07" db="EMBL/GenBank/DDBJ databases">
        <title>Chromosome-level genome assembly of the water stick insect Ranatra chinensis (Heteroptera: Nepidae).</title>
        <authorList>
            <person name="Liu X."/>
        </authorList>
    </citation>
    <scope>NUCLEOTIDE SEQUENCE [LARGE SCALE GENOMIC DNA]</scope>
    <source>
        <strain evidence="9">Cailab_2021Rc</strain>
        <tissue evidence="9">Muscle</tissue>
    </source>
</reference>
<comment type="subcellular location">
    <subcellularLocation>
        <location evidence="2">Cytoplasm</location>
    </subcellularLocation>
    <subcellularLocation>
        <location evidence="1">Nucleus</location>
    </subcellularLocation>
</comment>
<dbReference type="AlphaFoldDB" id="A0ABD0YBT6"/>
<evidence type="ECO:0000313" key="9">
    <source>
        <dbReference type="EMBL" id="KAL1124800.1"/>
    </source>
</evidence>
<name>A0ABD0YBT6_9HEMI</name>
<dbReference type="GO" id="GO:0005737">
    <property type="term" value="C:cytoplasm"/>
    <property type="evidence" value="ECO:0007669"/>
    <property type="project" value="UniProtKB-SubCell"/>
</dbReference>
<comment type="similarity">
    <text evidence="3">Belongs to the CSN8 family.</text>
</comment>
<comment type="caution">
    <text evidence="9">The sequence shown here is derived from an EMBL/GenBank/DDBJ whole genome shotgun (WGS) entry which is preliminary data.</text>
</comment>